<comment type="caution">
    <text evidence="5">Lacks conserved residue(s) required for the propagation of feature annotation.</text>
</comment>
<evidence type="ECO:0000256" key="3">
    <source>
        <dbReference type="ARBA" id="ARBA00022840"/>
    </source>
</evidence>
<evidence type="ECO:0000313" key="7">
    <source>
        <dbReference type="EMBL" id="KAJ7343036.1"/>
    </source>
</evidence>
<dbReference type="GO" id="GO:0005874">
    <property type="term" value="C:microtubule"/>
    <property type="evidence" value="ECO:0007669"/>
    <property type="project" value="UniProtKB-KW"/>
</dbReference>
<dbReference type="InterPro" id="IPR036961">
    <property type="entry name" value="Kinesin_motor_dom_sf"/>
</dbReference>
<proteinExistence type="inferred from homology"/>
<keyword evidence="1" id="KW-0493">Microtubule</keyword>
<sequence>MEELKDKGWTYTMEGRFLEIYNETITDLLSPSPATSDPPCKHEIHYHPTTPHTSCRLRRPHPAVVTTLIERSSHSHSVFTLRIHGVQDGRARGWRRSGHGLGHGLGTSVAGVAGGERLKEAQSIDWSLCTLEDVVAALGSGPGVHVPYRNSKLTYLLQNLVSGNSKTLMVLCLLVSPSAGMDTELDGEGEWEREAEGNGIWTTMRERVIQTMIA</sequence>
<evidence type="ECO:0000256" key="5">
    <source>
        <dbReference type="PROSITE-ProRule" id="PRU00283"/>
    </source>
</evidence>
<dbReference type="SMART" id="SM00129">
    <property type="entry name" value="KISc"/>
    <property type="match status" value="1"/>
</dbReference>
<dbReference type="PROSITE" id="PS50067">
    <property type="entry name" value="KINESIN_MOTOR_2"/>
    <property type="match status" value="1"/>
</dbReference>
<evidence type="ECO:0000256" key="4">
    <source>
        <dbReference type="ARBA" id="ARBA00023175"/>
    </source>
</evidence>
<evidence type="ECO:0000259" key="6">
    <source>
        <dbReference type="PROSITE" id="PS50067"/>
    </source>
</evidence>
<protein>
    <submittedName>
        <fullName evidence="7">P-loop containing nucleoside triphosphate hydrolase protein</fullName>
    </submittedName>
</protein>
<dbReference type="InterPro" id="IPR001752">
    <property type="entry name" value="Kinesin_motor_dom"/>
</dbReference>
<evidence type="ECO:0000256" key="2">
    <source>
        <dbReference type="ARBA" id="ARBA00022741"/>
    </source>
</evidence>
<keyword evidence="3" id="KW-0067">ATP-binding</keyword>
<dbReference type="PANTHER" id="PTHR47972:SF45">
    <property type="entry name" value="PROTEIN CLARET SEGREGATIONAL"/>
    <property type="match status" value="1"/>
</dbReference>
<feature type="domain" description="Kinesin motor" evidence="6">
    <location>
        <begin position="1"/>
        <end position="197"/>
    </location>
</feature>
<evidence type="ECO:0000256" key="1">
    <source>
        <dbReference type="ARBA" id="ARBA00022701"/>
    </source>
</evidence>
<comment type="caution">
    <text evidence="7">The sequence shown here is derived from an EMBL/GenBank/DDBJ whole genome shotgun (WGS) entry which is preliminary data.</text>
</comment>
<dbReference type="Gene3D" id="3.40.850.10">
    <property type="entry name" value="Kinesin motor domain"/>
    <property type="match status" value="2"/>
</dbReference>
<dbReference type="EMBL" id="JARIHO010000024">
    <property type="protein sequence ID" value="KAJ7343036.1"/>
    <property type="molecule type" value="Genomic_DNA"/>
</dbReference>
<keyword evidence="4" id="KW-0505">Motor protein</keyword>
<dbReference type="Proteomes" id="UP001218218">
    <property type="component" value="Unassembled WGS sequence"/>
</dbReference>
<reference evidence="7" key="1">
    <citation type="submission" date="2023-03" db="EMBL/GenBank/DDBJ databases">
        <title>Massive genome expansion in bonnet fungi (Mycena s.s.) driven by repeated elements and novel gene families across ecological guilds.</title>
        <authorList>
            <consortium name="Lawrence Berkeley National Laboratory"/>
            <person name="Harder C.B."/>
            <person name="Miyauchi S."/>
            <person name="Viragh M."/>
            <person name="Kuo A."/>
            <person name="Thoen E."/>
            <person name="Andreopoulos B."/>
            <person name="Lu D."/>
            <person name="Skrede I."/>
            <person name="Drula E."/>
            <person name="Henrissat B."/>
            <person name="Morin E."/>
            <person name="Kohler A."/>
            <person name="Barry K."/>
            <person name="LaButti K."/>
            <person name="Morin E."/>
            <person name="Salamov A."/>
            <person name="Lipzen A."/>
            <person name="Mereny Z."/>
            <person name="Hegedus B."/>
            <person name="Baldrian P."/>
            <person name="Stursova M."/>
            <person name="Weitz H."/>
            <person name="Taylor A."/>
            <person name="Grigoriev I.V."/>
            <person name="Nagy L.G."/>
            <person name="Martin F."/>
            <person name="Kauserud H."/>
        </authorList>
    </citation>
    <scope>NUCLEOTIDE SEQUENCE</scope>
    <source>
        <strain evidence="7">CBHHK002</strain>
    </source>
</reference>
<accession>A0AAD7EPS7</accession>
<dbReference type="SUPFAM" id="SSF52540">
    <property type="entry name" value="P-loop containing nucleoside triphosphate hydrolases"/>
    <property type="match status" value="1"/>
</dbReference>
<keyword evidence="8" id="KW-1185">Reference proteome</keyword>
<dbReference type="GO" id="GO:0005524">
    <property type="term" value="F:ATP binding"/>
    <property type="evidence" value="ECO:0007669"/>
    <property type="project" value="UniProtKB-KW"/>
</dbReference>
<dbReference type="PANTHER" id="PTHR47972">
    <property type="entry name" value="KINESIN-LIKE PROTEIN KLP-3"/>
    <property type="match status" value="1"/>
</dbReference>
<organism evidence="7 8">
    <name type="scientific">Mycena albidolilacea</name>
    <dbReference type="NCBI Taxonomy" id="1033008"/>
    <lineage>
        <taxon>Eukaryota</taxon>
        <taxon>Fungi</taxon>
        <taxon>Dikarya</taxon>
        <taxon>Basidiomycota</taxon>
        <taxon>Agaricomycotina</taxon>
        <taxon>Agaricomycetes</taxon>
        <taxon>Agaricomycetidae</taxon>
        <taxon>Agaricales</taxon>
        <taxon>Marasmiineae</taxon>
        <taxon>Mycenaceae</taxon>
        <taxon>Mycena</taxon>
    </lineage>
</organism>
<comment type="similarity">
    <text evidence="5">Belongs to the TRAFAC class myosin-kinesin ATPase superfamily. Kinesin family.</text>
</comment>
<dbReference type="GO" id="GO:0003777">
    <property type="term" value="F:microtubule motor activity"/>
    <property type="evidence" value="ECO:0007669"/>
    <property type="project" value="InterPro"/>
</dbReference>
<dbReference type="InterPro" id="IPR027640">
    <property type="entry name" value="Kinesin-like_fam"/>
</dbReference>
<keyword evidence="2" id="KW-0547">Nucleotide-binding</keyword>
<dbReference type="GO" id="GO:0007018">
    <property type="term" value="P:microtubule-based movement"/>
    <property type="evidence" value="ECO:0007669"/>
    <property type="project" value="InterPro"/>
</dbReference>
<dbReference type="Pfam" id="PF00225">
    <property type="entry name" value="Kinesin"/>
    <property type="match status" value="1"/>
</dbReference>
<dbReference type="GO" id="GO:0016787">
    <property type="term" value="F:hydrolase activity"/>
    <property type="evidence" value="ECO:0007669"/>
    <property type="project" value="UniProtKB-KW"/>
</dbReference>
<dbReference type="PRINTS" id="PR00380">
    <property type="entry name" value="KINESINHEAVY"/>
</dbReference>
<keyword evidence="7" id="KW-0378">Hydrolase</keyword>
<evidence type="ECO:0000313" key="8">
    <source>
        <dbReference type="Proteomes" id="UP001218218"/>
    </source>
</evidence>
<dbReference type="GO" id="GO:0008017">
    <property type="term" value="F:microtubule binding"/>
    <property type="evidence" value="ECO:0007669"/>
    <property type="project" value="InterPro"/>
</dbReference>
<dbReference type="InterPro" id="IPR027417">
    <property type="entry name" value="P-loop_NTPase"/>
</dbReference>
<dbReference type="AlphaFoldDB" id="A0AAD7EPS7"/>
<gene>
    <name evidence="7" type="ORF">DFH08DRAFT_1011627</name>
</gene>
<name>A0AAD7EPS7_9AGAR</name>